<keyword evidence="1" id="KW-1133">Transmembrane helix</keyword>
<keyword evidence="1" id="KW-0472">Membrane</keyword>
<evidence type="ECO:0000313" key="2">
    <source>
        <dbReference type="EMBL" id="THY35910.1"/>
    </source>
</evidence>
<keyword evidence="1" id="KW-0812">Transmembrane</keyword>
<proteinExistence type="predicted"/>
<dbReference type="GO" id="GO:0006506">
    <property type="term" value="P:GPI anchor biosynthetic process"/>
    <property type="evidence" value="ECO:0007669"/>
    <property type="project" value="InterPro"/>
</dbReference>
<reference evidence="2 3" key="1">
    <citation type="submission" date="2018-10" db="EMBL/GenBank/DDBJ databases">
        <title>Fifty Aureobasidium pullulans genomes reveal a recombining polyextremotolerant generalist.</title>
        <authorList>
            <person name="Gostincar C."/>
            <person name="Turk M."/>
            <person name="Zajc J."/>
            <person name="Gunde-Cimerman N."/>
        </authorList>
    </citation>
    <scope>NUCLEOTIDE SEQUENCE [LARGE SCALE GENOMIC DNA]</scope>
    <source>
        <strain evidence="2 3">EXF-6604</strain>
    </source>
</reference>
<dbReference type="GO" id="GO:0016757">
    <property type="term" value="F:glycosyltransferase activity"/>
    <property type="evidence" value="ECO:0007669"/>
    <property type="project" value="InterPro"/>
</dbReference>
<feature type="transmembrane region" description="Helical" evidence="1">
    <location>
        <begin position="323"/>
        <end position="342"/>
    </location>
</feature>
<accession>A0A4S9M175</accession>
<evidence type="ECO:0000256" key="1">
    <source>
        <dbReference type="SAM" id="Phobius"/>
    </source>
</evidence>
<comment type="caution">
    <text evidence="2">The sequence shown here is derived from an EMBL/GenBank/DDBJ whole genome shotgun (WGS) entry which is preliminary data.</text>
</comment>
<protein>
    <recommendedName>
        <fullName evidence="4">Integral membrane protein</fullName>
    </recommendedName>
</protein>
<dbReference type="GO" id="GO:0000139">
    <property type="term" value="C:Golgi membrane"/>
    <property type="evidence" value="ECO:0007669"/>
    <property type="project" value="InterPro"/>
</dbReference>
<dbReference type="PANTHER" id="PTHR31410">
    <property type="entry name" value="TRANSMEMBRANE PROTEIN 246"/>
    <property type="match status" value="1"/>
</dbReference>
<evidence type="ECO:0000313" key="3">
    <source>
        <dbReference type="Proteomes" id="UP000306584"/>
    </source>
</evidence>
<dbReference type="PANTHER" id="PTHR31410:SF1">
    <property type="entry name" value="POST-GPI ATTACHMENT TO PROTEINS FACTOR 4"/>
    <property type="match status" value="1"/>
</dbReference>
<dbReference type="CDD" id="cd22189">
    <property type="entry name" value="PGAP4-like_fungal"/>
    <property type="match status" value="1"/>
</dbReference>
<feature type="transmembrane region" description="Helical" evidence="1">
    <location>
        <begin position="290"/>
        <end position="311"/>
    </location>
</feature>
<dbReference type="InterPro" id="IPR029675">
    <property type="entry name" value="PGAP4"/>
</dbReference>
<dbReference type="EMBL" id="QZBD01000014">
    <property type="protein sequence ID" value="THY35910.1"/>
    <property type="molecule type" value="Genomic_DNA"/>
</dbReference>
<name>A0A4S9M175_AURPU</name>
<dbReference type="AlphaFoldDB" id="A0A4S9M175"/>
<feature type="transmembrane region" description="Helical" evidence="1">
    <location>
        <begin position="23"/>
        <end position="49"/>
    </location>
</feature>
<sequence>MSEAAYHLISSHEKRHTTRRSRILTTFTSSATLLTAVSFAFIYLTAIFYTRSIAYRDPTSAFFDPHRGYIPSYSAVRQNQAEAFIIASKTDLTRTRPKEQSHQKKLCVGIPSVARNGTTYLRSAVGSLLDGLLEQERNDIHLVVFIAQTDPSVHFAYKENWLHNITDKVLLYDLPKKEMEHVIELEKTGNSREKGLYDYTYLLKTCYAQGADHIAMFEDDIVALDGWYHRTINGLDVAEKQTALRKASLDCERNHPTLELSITDFPQVLYLRLFYTEEFLGWNSEEWKTYLFWFLIVTAALATSLASIRLISRTVKKAMTPKLLVTVFAIYLPLTILLFFAAGRVTVLPLPNGVNEMPRYGCCSQGLVFPRDSAKLIIDFFEERRLGYVDMLIEEYADAHASTRWALTPSVIQHVGRKSSKGDDYGEASKYKMTVAETLWNFGFEENDVGELRREHLDAIGRHSS</sequence>
<dbReference type="Proteomes" id="UP000306584">
    <property type="component" value="Unassembled WGS sequence"/>
</dbReference>
<gene>
    <name evidence="2" type="ORF">D6D01_00915</name>
</gene>
<evidence type="ECO:0008006" key="4">
    <source>
        <dbReference type="Google" id="ProtNLM"/>
    </source>
</evidence>
<organism evidence="2 3">
    <name type="scientific">Aureobasidium pullulans</name>
    <name type="common">Black yeast</name>
    <name type="synonym">Pullularia pullulans</name>
    <dbReference type="NCBI Taxonomy" id="5580"/>
    <lineage>
        <taxon>Eukaryota</taxon>
        <taxon>Fungi</taxon>
        <taxon>Dikarya</taxon>
        <taxon>Ascomycota</taxon>
        <taxon>Pezizomycotina</taxon>
        <taxon>Dothideomycetes</taxon>
        <taxon>Dothideomycetidae</taxon>
        <taxon>Dothideales</taxon>
        <taxon>Saccotheciaceae</taxon>
        <taxon>Aureobasidium</taxon>
    </lineage>
</organism>